<feature type="transmembrane region" description="Helical" evidence="2">
    <location>
        <begin position="352"/>
        <end position="373"/>
    </location>
</feature>
<dbReference type="InterPro" id="IPR001173">
    <property type="entry name" value="Glyco_trans_2-like"/>
</dbReference>
<feature type="domain" description="DUF7928" evidence="4">
    <location>
        <begin position="126"/>
        <end position="281"/>
    </location>
</feature>
<keyword evidence="2" id="KW-0472">Membrane</keyword>
<feature type="domain" description="Glycosyltransferase 2-like" evidence="3">
    <location>
        <begin position="567"/>
        <end position="774"/>
    </location>
</feature>
<dbReference type="SUPFAM" id="SSF53448">
    <property type="entry name" value="Nucleotide-diphospho-sugar transferases"/>
    <property type="match status" value="1"/>
</dbReference>
<dbReference type="Pfam" id="PF13632">
    <property type="entry name" value="Glyco_trans_2_3"/>
    <property type="match status" value="1"/>
</dbReference>
<dbReference type="OrthoDB" id="38531at2759"/>
<evidence type="ECO:0000259" key="4">
    <source>
        <dbReference type="Pfam" id="PF25550"/>
    </source>
</evidence>
<proteinExistence type="predicted"/>
<accession>A0A420YPE3</accession>
<dbReference type="AlphaFoldDB" id="A0A420YPE3"/>
<evidence type="ECO:0000259" key="3">
    <source>
        <dbReference type="Pfam" id="PF13632"/>
    </source>
</evidence>
<dbReference type="InterPro" id="IPR057688">
    <property type="entry name" value="DUF7928"/>
</dbReference>
<feature type="compositionally biased region" description="Low complexity" evidence="1">
    <location>
        <begin position="49"/>
        <end position="58"/>
    </location>
</feature>
<sequence length="949" mass="107028">MGFFRSYLTPASKHEKSTVTQSSAKGVDIKLGKRDSQREPKQSTASSKDIPTIDIQTAQDDDQKENGSQPALMLAPPTPNGHGFRGSQATSVSGSEERRSRPSSVRNSIFPMVDMRGSTVSLNDIKNDMMVKWLYEQQLRKHYASGHDPFEGAVLKKGRGDFTCCPPQMSLIPNSLYEMVTHMNVRCAMTINTPVVCAIMGSVRRTAADIDHVPLPEGLRVQIVRTMADLPRCKLHHFAAFIEDIGLLVVWDDDAEKLLQRAAFLEAQLVLIIWGNGDDEGYDTPAEKPEYIDAADLDPAQLEDALAREHRPVMLWSAAMVMCTLALCLTCIGLGWRWLVLEIMVDKNYIRVAFLVVAPLQFFVSLFFFQALIGNLFQIFGPISAVNSNSKYYSGKPPRRLNPRTRILPHVSIQMPVYKEGLEGVIMPTVVSLKQAISTYEMQGGTANIFVNDDGMQIISEDEAQARRDFYDEHNIGWVARPGHCPIPDVEKGEKLFVRRGKFKKASNMNYALMVSNRVEEKLAAVERGPKWTQDQENDAYRKCLADVIAEDEKRTWAEGNIRIGDYILIIDSDTRVPKDCLLDAVSEMEQSPDVAIIQFSSGVMNVTNSFFENGVTWFTRLIYTAITFAVASGDACPFVGHNAILRWRAIQDAASYRDSDGYEKFWSESHVSEDFDMALRLQVQGYSLRYASYTGSGFKEGVSLTVYDELARWEKYAFGCNELLFHPLKSWPTRGPLTPLFRQFLFSCIPLPKKLTIVAYIGTYYAIAAAWSLSIANYFITGWFNGYYDKYYLDSFAIYVSIITVFTGLGNVALAVLRYRLNEQGLLGSFFENLKWIPMFTIFLGGLSVHVSQAILCHFFSIDMNWGATVKEYEEVHFGTEFVKILKKFKFTFLFCFACTGLLVAGYFFFPQGYEVRTLYAIYPLASVVVAHFALPVLLNPALMMFTW</sequence>
<evidence type="ECO:0000313" key="5">
    <source>
        <dbReference type="EMBL" id="RKU49696.1"/>
    </source>
</evidence>
<dbReference type="Pfam" id="PF25550">
    <property type="entry name" value="DUF7928"/>
    <property type="match status" value="1"/>
</dbReference>
<feature type="transmembrane region" description="Helical" evidence="2">
    <location>
        <begin position="838"/>
        <end position="862"/>
    </location>
</feature>
<dbReference type="InterPro" id="IPR029044">
    <property type="entry name" value="Nucleotide-diphossugar_trans"/>
</dbReference>
<comment type="caution">
    <text evidence="5">The sequence shown here is derived from an EMBL/GenBank/DDBJ whole genome shotgun (WGS) entry which is preliminary data.</text>
</comment>
<feature type="transmembrane region" description="Helical" evidence="2">
    <location>
        <begin position="758"/>
        <end position="785"/>
    </location>
</feature>
<feature type="region of interest" description="Disordered" evidence="1">
    <location>
        <begin position="1"/>
        <end position="107"/>
    </location>
</feature>
<keyword evidence="2" id="KW-0812">Transmembrane</keyword>
<evidence type="ECO:0000256" key="1">
    <source>
        <dbReference type="SAM" id="MobiDB-lite"/>
    </source>
</evidence>
<dbReference type="STRING" id="177199.A0A420YPE3"/>
<keyword evidence="6" id="KW-1185">Reference proteome</keyword>
<name>A0A420YPE3_9PEZI</name>
<dbReference type="Gene3D" id="3.90.550.10">
    <property type="entry name" value="Spore Coat Polysaccharide Biosynthesis Protein SpsA, Chain A"/>
    <property type="match status" value="1"/>
</dbReference>
<dbReference type="PANTHER" id="PTHR35408">
    <property type="entry name" value="CHROMOSOME 15, WHOLE GENOME SHOTGUN SEQUENCE"/>
    <property type="match status" value="1"/>
</dbReference>
<reference evidence="5 6" key="1">
    <citation type="submission" date="2018-08" db="EMBL/GenBank/DDBJ databases">
        <title>Draft genome of the lignicolous fungus Coniochaeta pulveracea.</title>
        <authorList>
            <person name="Borstlap C.J."/>
            <person name="De Witt R.N."/>
            <person name="Botha A."/>
            <person name="Volschenk H."/>
        </authorList>
    </citation>
    <scope>NUCLEOTIDE SEQUENCE [LARGE SCALE GENOMIC DNA]</scope>
    <source>
        <strain evidence="5 6">CAB683</strain>
    </source>
</reference>
<feature type="transmembrane region" description="Helical" evidence="2">
    <location>
        <begin position="313"/>
        <end position="340"/>
    </location>
</feature>
<evidence type="ECO:0000313" key="6">
    <source>
        <dbReference type="Proteomes" id="UP000275385"/>
    </source>
</evidence>
<keyword evidence="2" id="KW-1133">Transmembrane helix</keyword>
<feature type="transmembrane region" description="Helical" evidence="2">
    <location>
        <begin position="797"/>
        <end position="818"/>
    </location>
</feature>
<feature type="transmembrane region" description="Helical" evidence="2">
    <location>
        <begin position="923"/>
        <end position="944"/>
    </location>
</feature>
<dbReference type="PANTHER" id="PTHR35408:SF1">
    <property type="entry name" value="GLYCOSYLTRANSFERASE 2-LIKE DOMAIN-CONTAINING PROTEIN"/>
    <property type="match status" value="1"/>
</dbReference>
<feature type="compositionally biased region" description="Basic and acidic residues" evidence="1">
    <location>
        <begin position="27"/>
        <end position="41"/>
    </location>
</feature>
<dbReference type="Proteomes" id="UP000275385">
    <property type="component" value="Unassembled WGS sequence"/>
</dbReference>
<organism evidence="5 6">
    <name type="scientific">Coniochaeta pulveracea</name>
    <dbReference type="NCBI Taxonomy" id="177199"/>
    <lineage>
        <taxon>Eukaryota</taxon>
        <taxon>Fungi</taxon>
        <taxon>Dikarya</taxon>
        <taxon>Ascomycota</taxon>
        <taxon>Pezizomycotina</taxon>
        <taxon>Sordariomycetes</taxon>
        <taxon>Sordariomycetidae</taxon>
        <taxon>Coniochaetales</taxon>
        <taxon>Coniochaetaceae</taxon>
        <taxon>Coniochaeta</taxon>
    </lineage>
</organism>
<evidence type="ECO:0000256" key="2">
    <source>
        <dbReference type="SAM" id="Phobius"/>
    </source>
</evidence>
<feature type="transmembrane region" description="Helical" evidence="2">
    <location>
        <begin position="892"/>
        <end position="911"/>
    </location>
</feature>
<gene>
    <name evidence="5" type="ORF">DL546_009833</name>
</gene>
<protein>
    <submittedName>
        <fullName evidence="5">Uncharacterized protein</fullName>
    </submittedName>
</protein>
<dbReference type="EMBL" id="QVQW01000001">
    <property type="protein sequence ID" value="RKU49696.1"/>
    <property type="molecule type" value="Genomic_DNA"/>
</dbReference>